<evidence type="ECO:0000313" key="13">
    <source>
        <dbReference type="EMBL" id="SHH12310.1"/>
    </source>
</evidence>
<evidence type="ECO:0000259" key="11">
    <source>
        <dbReference type="Pfam" id="PF03779"/>
    </source>
</evidence>
<evidence type="ECO:0000256" key="10">
    <source>
        <dbReference type="SAM" id="Phobius"/>
    </source>
</evidence>
<dbReference type="GO" id="GO:0048038">
    <property type="term" value="F:quinone binding"/>
    <property type="evidence" value="ECO:0007669"/>
    <property type="project" value="UniProtKB-KW"/>
</dbReference>
<comment type="subcellular location">
    <subcellularLocation>
        <location evidence="1">Membrane</location>
        <topology evidence="1">Multi-pass membrane protein</topology>
    </subcellularLocation>
</comment>
<dbReference type="InterPro" id="IPR038354">
    <property type="entry name" value="VKOR_sf"/>
</dbReference>
<evidence type="ECO:0000313" key="14">
    <source>
        <dbReference type="Proteomes" id="UP000184000"/>
    </source>
</evidence>
<feature type="domain" description="SPW repeat-containing integral membrane" evidence="11">
    <location>
        <begin position="85"/>
        <end position="150"/>
    </location>
</feature>
<feature type="domain" description="SPW repeat-containing integral membrane" evidence="11">
    <location>
        <begin position="380"/>
        <end position="469"/>
    </location>
</feature>
<reference evidence="13 14" key="1">
    <citation type="submission" date="2016-11" db="EMBL/GenBank/DDBJ databases">
        <authorList>
            <person name="Jaros S."/>
            <person name="Januszkiewicz K."/>
            <person name="Wedrychowicz H."/>
        </authorList>
    </citation>
    <scope>NUCLEOTIDE SEQUENCE [LARGE SCALE GENOMIC DNA]</scope>
    <source>
        <strain evidence="13 14">DSM 18231</strain>
    </source>
</reference>
<feature type="transmembrane region" description="Helical" evidence="10">
    <location>
        <begin position="295"/>
        <end position="317"/>
    </location>
</feature>
<feature type="transmembrane region" description="Helical" evidence="10">
    <location>
        <begin position="375"/>
        <end position="396"/>
    </location>
</feature>
<gene>
    <name evidence="13" type="ORF">SAMN02744645_2564</name>
</gene>
<dbReference type="Pfam" id="PF03779">
    <property type="entry name" value="SPW"/>
    <property type="match status" value="2"/>
</dbReference>
<evidence type="ECO:0000256" key="9">
    <source>
        <dbReference type="ARBA" id="ARBA00023284"/>
    </source>
</evidence>
<feature type="transmembrane region" description="Helical" evidence="10">
    <location>
        <begin position="235"/>
        <end position="256"/>
    </location>
</feature>
<feature type="transmembrane region" description="Helical" evidence="10">
    <location>
        <begin position="136"/>
        <end position="157"/>
    </location>
</feature>
<dbReference type="InterPro" id="IPR012932">
    <property type="entry name" value="VKOR"/>
</dbReference>
<keyword evidence="8" id="KW-1015">Disulfide bond</keyword>
<dbReference type="Proteomes" id="UP000184000">
    <property type="component" value="Unassembled WGS sequence"/>
</dbReference>
<dbReference type="AlphaFoldDB" id="A0A1M5QEN0"/>
<accession>A0A1M5QEN0</accession>
<feature type="transmembrane region" description="Helical" evidence="10">
    <location>
        <begin position="32"/>
        <end position="58"/>
    </location>
</feature>
<keyword evidence="4" id="KW-0874">Quinone</keyword>
<evidence type="ECO:0000256" key="5">
    <source>
        <dbReference type="ARBA" id="ARBA00022989"/>
    </source>
</evidence>
<keyword evidence="3 10" id="KW-0812">Transmembrane</keyword>
<protein>
    <submittedName>
        <fullName evidence="13">Vitamin K epoxide reductase family protein</fullName>
    </submittedName>
</protein>
<evidence type="ECO:0000256" key="7">
    <source>
        <dbReference type="ARBA" id="ARBA00023136"/>
    </source>
</evidence>
<feature type="transmembrane region" description="Helical" evidence="10">
    <location>
        <begin position="268"/>
        <end position="289"/>
    </location>
</feature>
<dbReference type="Pfam" id="PF07884">
    <property type="entry name" value="VKOR"/>
    <property type="match status" value="1"/>
</dbReference>
<keyword evidence="9" id="KW-0676">Redox-active center</keyword>
<dbReference type="CDD" id="cd12919">
    <property type="entry name" value="VKOR_2"/>
    <property type="match status" value="1"/>
</dbReference>
<sequence length="486" mass="53337">MEHQGEYLRQGAMSSDMGMDVHMQMMERRHIATLWCHFVNVLLGFWVLSAPFIFGYMNVAPGDLDLPRLATERDLPEVATRALLMTWNDVISGALIVLFAILSLKRISWAQWANTIMGLWLMFAPLLFWTPSPASYGNALLVGGLVIAFSTLVPMMPGMSMSGMMQKAAVPPGWDYNPSTWLQRLPIAILAVIGILLARYLTAYQLGHTSNAWDPFFGTQPNGTETIITSDMSRAWPVSDAGIGVMAYMIELLMAVMGDARRWRTMPWMVAAFGVVVVPLGVVSIFFIIAQPIFIGTWCTLCLAQALAMLVMMPYALDELVAMGQFLKDARRRGKPFWRTFFKGDAMEGAREDNTPEFDGSLSSMTLRGLRGVNLPWGLALLCILGVWLMSTRLIFGTDGAMANSDHLMGSLLLTVSVLACAEVARPLRFLNLPIGAWLLASPAFLDGAGFAATVGSLIAGALVIGLSLPRGPIHHRYAGWNALLR</sequence>
<feature type="transmembrane region" description="Helical" evidence="10">
    <location>
        <begin position="408"/>
        <end position="425"/>
    </location>
</feature>
<organism evidence="13 14">
    <name type="scientific">Stutzerimonas xanthomarina DSM 18231</name>
    <dbReference type="NCBI Taxonomy" id="1403346"/>
    <lineage>
        <taxon>Bacteria</taxon>
        <taxon>Pseudomonadati</taxon>
        <taxon>Pseudomonadota</taxon>
        <taxon>Gammaproteobacteria</taxon>
        <taxon>Pseudomonadales</taxon>
        <taxon>Pseudomonadaceae</taxon>
        <taxon>Stutzerimonas</taxon>
    </lineage>
</organism>
<evidence type="ECO:0000256" key="2">
    <source>
        <dbReference type="ARBA" id="ARBA00006214"/>
    </source>
</evidence>
<dbReference type="GeneID" id="98636916"/>
<feature type="domain" description="Vitamin K epoxide reductase" evidence="12">
    <location>
        <begin position="186"/>
        <end position="316"/>
    </location>
</feature>
<evidence type="ECO:0000259" key="12">
    <source>
        <dbReference type="Pfam" id="PF07884"/>
    </source>
</evidence>
<name>A0A1M5QEN0_9GAMM</name>
<evidence type="ECO:0000256" key="3">
    <source>
        <dbReference type="ARBA" id="ARBA00022692"/>
    </source>
</evidence>
<evidence type="ECO:0000256" key="8">
    <source>
        <dbReference type="ARBA" id="ARBA00023157"/>
    </source>
</evidence>
<evidence type="ECO:0000256" key="6">
    <source>
        <dbReference type="ARBA" id="ARBA00023002"/>
    </source>
</evidence>
<evidence type="ECO:0000256" key="1">
    <source>
        <dbReference type="ARBA" id="ARBA00004141"/>
    </source>
</evidence>
<dbReference type="GO" id="GO:0016020">
    <property type="term" value="C:membrane"/>
    <property type="evidence" value="ECO:0007669"/>
    <property type="project" value="UniProtKB-SubCell"/>
</dbReference>
<dbReference type="GO" id="GO:0016491">
    <property type="term" value="F:oxidoreductase activity"/>
    <property type="evidence" value="ECO:0007669"/>
    <property type="project" value="UniProtKB-KW"/>
</dbReference>
<evidence type="ECO:0000256" key="4">
    <source>
        <dbReference type="ARBA" id="ARBA00022719"/>
    </source>
</evidence>
<feature type="transmembrane region" description="Helical" evidence="10">
    <location>
        <begin position="437"/>
        <end position="465"/>
    </location>
</feature>
<dbReference type="EMBL" id="FQXA01000004">
    <property type="protein sequence ID" value="SHH12310.1"/>
    <property type="molecule type" value="Genomic_DNA"/>
</dbReference>
<keyword evidence="5 10" id="KW-1133">Transmembrane helix</keyword>
<proteinExistence type="inferred from homology"/>
<keyword evidence="7 10" id="KW-0472">Membrane</keyword>
<feature type="transmembrane region" description="Helical" evidence="10">
    <location>
        <begin position="109"/>
        <end position="130"/>
    </location>
</feature>
<dbReference type="Gene3D" id="1.20.1440.130">
    <property type="entry name" value="VKOR domain"/>
    <property type="match status" value="1"/>
</dbReference>
<feature type="transmembrane region" description="Helical" evidence="10">
    <location>
        <begin position="187"/>
        <end position="207"/>
    </location>
</feature>
<dbReference type="RefSeq" id="WP_231975562.1">
    <property type="nucleotide sequence ID" value="NZ_FQXA01000004.1"/>
</dbReference>
<dbReference type="InterPro" id="IPR005530">
    <property type="entry name" value="SPW"/>
</dbReference>
<keyword evidence="6" id="KW-0560">Oxidoreductase</keyword>
<comment type="similarity">
    <text evidence="2">Belongs to the VKOR family.</text>
</comment>